<evidence type="ECO:0000313" key="3">
    <source>
        <dbReference type="Proteomes" id="UP000325577"/>
    </source>
</evidence>
<evidence type="ECO:0000313" key="2">
    <source>
        <dbReference type="EMBL" id="KAA8520460.1"/>
    </source>
</evidence>
<dbReference type="EMBL" id="CM018049">
    <property type="protein sequence ID" value="KAA8520460.1"/>
    <property type="molecule type" value="Genomic_DNA"/>
</dbReference>
<organism evidence="2 3">
    <name type="scientific">Nyssa sinensis</name>
    <dbReference type="NCBI Taxonomy" id="561372"/>
    <lineage>
        <taxon>Eukaryota</taxon>
        <taxon>Viridiplantae</taxon>
        <taxon>Streptophyta</taxon>
        <taxon>Embryophyta</taxon>
        <taxon>Tracheophyta</taxon>
        <taxon>Spermatophyta</taxon>
        <taxon>Magnoliopsida</taxon>
        <taxon>eudicotyledons</taxon>
        <taxon>Gunneridae</taxon>
        <taxon>Pentapetalae</taxon>
        <taxon>asterids</taxon>
        <taxon>Cornales</taxon>
        <taxon>Nyssaceae</taxon>
        <taxon>Nyssa</taxon>
    </lineage>
</organism>
<keyword evidence="3" id="KW-1185">Reference proteome</keyword>
<dbReference type="Proteomes" id="UP000325577">
    <property type="component" value="Linkage Group LG6"/>
</dbReference>
<evidence type="ECO:0000256" key="1">
    <source>
        <dbReference type="SAM" id="MobiDB-lite"/>
    </source>
</evidence>
<accession>A0A5J4ZPN4</accession>
<dbReference type="Pfam" id="PF07797">
    <property type="entry name" value="DUF1639"/>
    <property type="match status" value="1"/>
</dbReference>
<feature type="region of interest" description="Disordered" evidence="1">
    <location>
        <begin position="166"/>
        <end position="198"/>
    </location>
</feature>
<gene>
    <name evidence="2" type="ORF">F0562_014716</name>
</gene>
<name>A0A5J4ZPN4_9ASTE</name>
<dbReference type="PANTHER" id="PTHR33130:SF40">
    <property type="entry name" value="CHROMOGRANIN (DUF1639)"/>
    <property type="match status" value="1"/>
</dbReference>
<reference evidence="2 3" key="1">
    <citation type="submission" date="2019-09" db="EMBL/GenBank/DDBJ databases">
        <title>A chromosome-level genome assembly of the Chinese tupelo Nyssa sinensis.</title>
        <authorList>
            <person name="Yang X."/>
            <person name="Kang M."/>
            <person name="Yang Y."/>
            <person name="Xiong H."/>
            <person name="Wang M."/>
            <person name="Zhang Z."/>
            <person name="Wang Z."/>
            <person name="Wu H."/>
            <person name="Ma T."/>
            <person name="Liu J."/>
            <person name="Xi Z."/>
        </authorList>
    </citation>
    <scope>NUCLEOTIDE SEQUENCE [LARGE SCALE GENOMIC DNA]</scope>
    <source>
        <strain evidence="2">J267</strain>
        <tissue evidence="2">Leaf</tissue>
    </source>
</reference>
<feature type="compositionally biased region" description="Polar residues" evidence="1">
    <location>
        <begin position="52"/>
        <end position="68"/>
    </location>
</feature>
<sequence length="283" mass="31547">MASTVPAKSQPLHNFSLPHLKWTKNHTNNHHRGRRPADSSRQQSPPPDSTLRKSTLFDSGARQSPMRNSTSESESGYASSLNNGFVPEGRKFFALSDYMIENSEKGSTVSDVDVARAKEVRSKICIRIRTKNKAEDVQDEGKIGTVVEDVEELGAKTWNLRPRRPIRKQSNANGGTSVVGGTLLPENKAQFPQATTNRPESIRLRSSPDANVVEKEKKQKFSIPLSRAEIEEDIFAMTGSKPARRPKKRARTLQKQLDNLLPGFWLVSITPDSYKVSETPAKI</sequence>
<evidence type="ECO:0008006" key="4">
    <source>
        <dbReference type="Google" id="ProtNLM"/>
    </source>
</evidence>
<feature type="region of interest" description="Disordered" evidence="1">
    <location>
        <begin position="1"/>
        <end position="79"/>
    </location>
</feature>
<dbReference type="OrthoDB" id="909814at2759"/>
<dbReference type="PANTHER" id="PTHR33130">
    <property type="entry name" value="PUTATIVE (DUF1639)-RELATED"/>
    <property type="match status" value="1"/>
</dbReference>
<feature type="compositionally biased region" description="Low complexity" evidence="1">
    <location>
        <begin position="69"/>
        <end position="79"/>
    </location>
</feature>
<dbReference type="InterPro" id="IPR012438">
    <property type="entry name" value="DUF1639"/>
</dbReference>
<feature type="compositionally biased region" description="Polar residues" evidence="1">
    <location>
        <begin position="1"/>
        <end position="13"/>
    </location>
</feature>
<protein>
    <recommendedName>
        <fullName evidence="4">DUF1639 domain-containing protein</fullName>
    </recommendedName>
</protein>
<dbReference type="AlphaFoldDB" id="A0A5J4ZPN4"/>
<proteinExistence type="predicted"/>
<feature type="compositionally biased region" description="Basic residues" evidence="1">
    <location>
        <begin position="21"/>
        <end position="34"/>
    </location>
</feature>